<dbReference type="EMBL" id="SIJB01000047">
    <property type="protein sequence ID" value="NBI30923.1"/>
    <property type="molecule type" value="Genomic_DNA"/>
</dbReference>
<comment type="caution">
    <text evidence="1">The sequence shown here is derived from an EMBL/GenBank/DDBJ whole genome shotgun (WGS) entry which is preliminary data.</text>
</comment>
<evidence type="ECO:0000313" key="1">
    <source>
        <dbReference type="EMBL" id="NBI30923.1"/>
    </source>
</evidence>
<accession>A0A6N9Q8E0</accession>
<gene>
    <name evidence="1" type="ORF">ERL59_18390</name>
</gene>
<organism evidence="1 2">
    <name type="scientific">Chengkuizengella marina</name>
    <dbReference type="NCBI Taxonomy" id="2507566"/>
    <lineage>
        <taxon>Bacteria</taxon>
        <taxon>Bacillati</taxon>
        <taxon>Bacillota</taxon>
        <taxon>Bacilli</taxon>
        <taxon>Bacillales</taxon>
        <taxon>Paenibacillaceae</taxon>
        <taxon>Chengkuizengella</taxon>
    </lineage>
</organism>
<protein>
    <submittedName>
        <fullName evidence="1">Uncharacterized protein</fullName>
    </submittedName>
</protein>
<dbReference type="AlphaFoldDB" id="A0A6N9Q8E0"/>
<sequence length="129" mass="15309">MCVNTKDIVTDTLDRISKQVICQIDEYIHDYPSVPQLALINIVENQEYWMQLEPFNNMTFQYEHAVFSFIQLCNYIELFLGVSSERIFVQELTKQMIEMVQGRVQKYIDDLRIEQQMILNVEHERGVVA</sequence>
<name>A0A6N9Q8E0_9BACL</name>
<evidence type="ECO:0000313" key="2">
    <source>
        <dbReference type="Proteomes" id="UP000448943"/>
    </source>
</evidence>
<proteinExistence type="predicted"/>
<dbReference type="RefSeq" id="WP_160647737.1">
    <property type="nucleotide sequence ID" value="NZ_SIJB01000047.1"/>
</dbReference>
<keyword evidence="2" id="KW-1185">Reference proteome</keyword>
<reference evidence="1 2" key="1">
    <citation type="submission" date="2019-01" db="EMBL/GenBank/DDBJ databases">
        <title>Chengkuizengella sp. nov., isolated from deep-sea sediment of East Pacific Ocean.</title>
        <authorList>
            <person name="Yang J."/>
            <person name="Lai Q."/>
            <person name="Shao Z."/>
        </authorList>
    </citation>
    <scope>NUCLEOTIDE SEQUENCE [LARGE SCALE GENOMIC DNA]</scope>
    <source>
        <strain evidence="1 2">YPA3-1-1</strain>
    </source>
</reference>
<dbReference type="Proteomes" id="UP000448943">
    <property type="component" value="Unassembled WGS sequence"/>
</dbReference>